<evidence type="ECO:0000313" key="3">
    <source>
        <dbReference type="Proteomes" id="UP001206895"/>
    </source>
</evidence>
<evidence type="ECO:0000256" key="1">
    <source>
        <dbReference type="SAM" id="Phobius"/>
    </source>
</evidence>
<keyword evidence="3" id="KW-1185">Reference proteome</keyword>
<name>A0ABT1H9H1_9NOCA</name>
<evidence type="ECO:0008006" key="4">
    <source>
        <dbReference type="Google" id="ProtNLM"/>
    </source>
</evidence>
<reference evidence="2 3" key="1">
    <citation type="submission" date="2022-06" db="EMBL/GenBank/DDBJ databases">
        <title>Genomic Encyclopedia of Archaeal and Bacterial Type Strains, Phase II (KMG-II): from individual species to whole genera.</title>
        <authorList>
            <person name="Goeker M."/>
        </authorList>
    </citation>
    <scope>NUCLEOTIDE SEQUENCE [LARGE SCALE GENOMIC DNA]</scope>
    <source>
        <strain evidence="2 3">DSM 44693</strain>
    </source>
</reference>
<evidence type="ECO:0000313" key="2">
    <source>
        <dbReference type="EMBL" id="MCP2174908.1"/>
    </source>
</evidence>
<dbReference type="RefSeq" id="WP_253660562.1">
    <property type="nucleotide sequence ID" value="NZ_BAAAJQ010000001.1"/>
</dbReference>
<feature type="transmembrane region" description="Helical" evidence="1">
    <location>
        <begin position="96"/>
        <end position="119"/>
    </location>
</feature>
<accession>A0ABT1H9H1</accession>
<keyword evidence="1" id="KW-1133">Transmembrane helix</keyword>
<gene>
    <name evidence="2" type="ORF">LX13_000715</name>
</gene>
<feature type="transmembrane region" description="Helical" evidence="1">
    <location>
        <begin position="284"/>
        <end position="305"/>
    </location>
</feature>
<dbReference type="EMBL" id="JAMTCJ010000001">
    <property type="protein sequence ID" value="MCP2174908.1"/>
    <property type="molecule type" value="Genomic_DNA"/>
</dbReference>
<sequence length="437" mass="48166">MNSDHSSVSSDEQQVPARWPLPVRIAFRFCVLYLGAFCLVISQILLAYTGVLAQVIPANWLQWQLMAIQPLTRWFGRTVFDVDARFNAMSGSGDQAAFWVLIGFLLIAAVVGTVVWSVLDRRRPAYPRVAVWFSLFLRLCLGGQMLTYGFAKLIPTQMPSPSLDSLVSPFGTLTPMAVLWLQTGSSHPYEMILGSVEVLAGVLLFIPRTATAGALLSLFSMTQVFLLNMTFDVPVKILSAHLLMISAFLLAPQARRLVGVLLLGRASARESRPGLFASRRAERIAHGLQLALGVWVVIGCVVIGLDTWNTYGDGREKPPHYGIWNVAEFSIDGTARPPLTTDPVRWQRLIVDHPGVVTIQRMDGSLVGAPADVQPDHVVLEQPTTNFTVEPQGPDAIRLDGTSNGRRITMTLRRQDLDALPLRSTGFHWVQESPNFG</sequence>
<feature type="transmembrane region" description="Helical" evidence="1">
    <location>
        <begin position="131"/>
        <end position="151"/>
    </location>
</feature>
<comment type="caution">
    <text evidence="2">The sequence shown here is derived from an EMBL/GenBank/DDBJ whole genome shotgun (WGS) entry which is preliminary data.</text>
</comment>
<protein>
    <recommendedName>
        <fullName evidence="4">DoxX family protein</fullName>
    </recommendedName>
</protein>
<keyword evidence="1" id="KW-0472">Membrane</keyword>
<proteinExistence type="predicted"/>
<organism evidence="2 3">
    <name type="scientific">Williamsia maris</name>
    <dbReference type="NCBI Taxonomy" id="72806"/>
    <lineage>
        <taxon>Bacteria</taxon>
        <taxon>Bacillati</taxon>
        <taxon>Actinomycetota</taxon>
        <taxon>Actinomycetes</taxon>
        <taxon>Mycobacteriales</taxon>
        <taxon>Nocardiaceae</taxon>
        <taxon>Williamsia</taxon>
    </lineage>
</organism>
<feature type="transmembrane region" description="Helical" evidence="1">
    <location>
        <begin position="237"/>
        <end position="263"/>
    </location>
</feature>
<dbReference type="Proteomes" id="UP001206895">
    <property type="component" value="Unassembled WGS sequence"/>
</dbReference>
<keyword evidence="1" id="KW-0812">Transmembrane</keyword>
<feature type="transmembrane region" description="Helical" evidence="1">
    <location>
        <begin position="31"/>
        <end position="56"/>
    </location>
</feature>